<reference evidence="8 9" key="1">
    <citation type="submission" date="2009-07" db="EMBL/GenBank/DDBJ databases">
        <authorList>
            <person name="Madupu R."/>
            <person name="Sebastian Y."/>
            <person name="Durkin A.S."/>
            <person name="Torralba M."/>
            <person name="Methe B."/>
            <person name="Sutton G.G."/>
            <person name="Strausberg R.L."/>
            <person name="Nelson K.E."/>
        </authorList>
    </citation>
    <scope>NUCLEOTIDE SEQUENCE [LARGE SCALE GENOMIC DNA]</scope>
    <source>
        <strain evidence="8 9">RM3268</strain>
    </source>
</reference>
<feature type="transmembrane region" description="Helical" evidence="7">
    <location>
        <begin position="256"/>
        <end position="279"/>
    </location>
</feature>
<dbReference type="PANTHER" id="PTHR30341">
    <property type="entry name" value="SODIUM ION/PROTON ANTIPORTER NHAA-RELATED"/>
    <property type="match status" value="1"/>
</dbReference>
<dbReference type="eggNOG" id="COG3004">
    <property type="taxonomic scope" value="Bacteria"/>
</dbReference>
<evidence type="ECO:0000313" key="8">
    <source>
        <dbReference type="EMBL" id="EEV16658.1"/>
    </source>
</evidence>
<comment type="function">
    <text evidence="7">Na(+)/H(+) antiporter that extrudes sodium in exchange for external protons.</text>
</comment>
<proteinExistence type="inferred from homology"/>
<dbReference type="NCBIfam" id="TIGR00773">
    <property type="entry name" value="NhaA"/>
    <property type="match status" value="1"/>
</dbReference>
<comment type="subcellular location">
    <subcellularLocation>
        <location evidence="1">Cell inner membrane</location>
        <topology evidence="1">Multi-pass membrane protein</topology>
    </subcellularLocation>
    <subcellularLocation>
        <location evidence="7">Cell membrane</location>
        <topology evidence="7">Multi-pass membrane protein</topology>
    </subcellularLocation>
</comment>
<keyword evidence="4 7" id="KW-0812">Transmembrane</keyword>
<protein>
    <recommendedName>
        <fullName evidence="7">Na(+)/H(+) antiporter NhaA</fullName>
    </recommendedName>
    <alternativeName>
        <fullName evidence="7">Sodium/proton antiporter NhaA</fullName>
    </alternativeName>
</protein>
<keyword evidence="7" id="KW-0915">Sodium</keyword>
<dbReference type="Pfam" id="PF06965">
    <property type="entry name" value="Na_H_antiport_1"/>
    <property type="match status" value="1"/>
</dbReference>
<evidence type="ECO:0000256" key="2">
    <source>
        <dbReference type="ARBA" id="ARBA00022475"/>
    </source>
</evidence>
<evidence type="ECO:0000256" key="6">
    <source>
        <dbReference type="ARBA" id="ARBA00023136"/>
    </source>
</evidence>
<accession>C8PKP9</accession>
<dbReference type="GO" id="GO:0006885">
    <property type="term" value="P:regulation of pH"/>
    <property type="evidence" value="ECO:0007669"/>
    <property type="project" value="UniProtKB-UniRule"/>
</dbReference>
<feature type="transmembrane region" description="Helical" evidence="7">
    <location>
        <begin position="182"/>
        <end position="203"/>
    </location>
</feature>
<feature type="transmembrane region" description="Helical" evidence="7">
    <location>
        <begin position="92"/>
        <end position="115"/>
    </location>
</feature>
<feature type="transmembrane region" description="Helical" evidence="7">
    <location>
        <begin position="291"/>
        <end position="312"/>
    </location>
</feature>
<dbReference type="NCBIfam" id="NF007111">
    <property type="entry name" value="PRK09560.1"/>
    <property type="match status" value="1"/>
</dbReference>
<keyword evidence="7" id="KW-0050">Antiport</keyword>
<organism evidence="8 9">
    <name type="scientific">Campylobacter gracilis RM3268</name>
    <dbReference type="NCBI Taxonomy" id="553220"/>
    <lineage>
        <taxon>Bacteria</taxon>
        <taxon>Pseudomonadati</taxon>
        <taxon>Campylobacterota</taxon>
        <taxon>Epsilonproteobacteria</taxon>
        <taxon>Campylobacterales</taxon>
        <taxon>Campylobacteraceae</taxon>
        <taxon>Campylobacter</taxon>
    </lineage>
</organism>
<gene>
    <name evidence="7 8" type="primary">nhaA</name>
    <name evidence="8" type="ORF">CAMGR0001_0271</name>
</gene>
<keyword evidence="6 7" id="KW-0472">Membrane</keyword>
<evidence type="ECO:0000256" key="1">
    <source>
        <dbReference type="ARBA" id="ARBA00004429"/>
    </source>
</evidence>
<dbReference type="Gene3D" id="1.20.1530.10">
    <property type="entry name" value="Na+/H+ antiporter like domain"/>
    <property type="match status" value="1"/>
</dbReference>
<dbReference type="Proteomes" id="UP000005709">
    <property type="component" value="Unassembled WGS sequence"/>
</dbReference>
<feature type="transmembrane region" description="Helical" evidence="7">
    <location>
        <begin position="62"/>
        <end position="80"/>
    </location>
</feature>
<evidence type="ECO:0000256" key="5">
    <source>
        <dbReference type="ARBA" id="ARBA00022989"/>
    </source>
</evidence>
<evidence type="ECO:0000256" key="7">
    <source>
        <dbReference type="HAMAP-Rule" id="MF_01844"/>
    </source>
</evidence>
<feature type="transmembrane region" description="Helical" evidence="7">
    <location>
        <begin position="127"/>
        <end position="146"/>
    </location>
</feature>
<dbReference type="GO" id="GO:0005886">
    <property type="term" value="C:plasma membrane"/>
    <property type="evidence" value="ECO:0007669"/>
    <property type="project" value="UniProtKB-SubCell"/>
</dbReference>
<dbReference type="AlphaFoldDB" id="C8PKP9"/>
<comment type="caution">
    <text evidence="8">The sequence shown here is derived from an EMBL/GenBank/DDBJ whole genome shotgun (WGS) entry which is preliminary data.</text>
</comment>
<sequence length="387" mass="41481">MQHIIKKILSSESSAGVILLLSAVFAIVAQNVEFLSKYYEAFLHLSFTIGVGSAKLDESMHFLVNDVLMAIFFFAIGLELKREKIEGQLRHFSQILLPSFAALGGVMMPAIIFSIINWGDAVAMKGWAIPTATDIAFAVGVMALLGKKIPASLKIFVLTLAIMDDLCAILIIALFYSSTINAIYLGGAAACVAIMLAMSRLGVDKKLPFIIVAVVLWVMVLNSGIHATIAGVLAGFCIPLKTRSGSMLKDMEHGLAYPVNFFILPIFAFTNAGVSLAGISPSFLFGPVPMGIMLGLFFGKQIGIFAFSWILIKAKIAYMPENAGWPQLYAVAIICGIGFTMALFVDGLAYGGSDMYHYTDKLAVFLGSIISGVVGFFVAKAVAVKQS</sequence>
<evidence type="ECO:0000313" key="9">
    <source>
        <dbReference type="Proteomes" id="UP000005709"/>
    </source>
</evidence>
<evidence type="ECO:0000256" key="3">
    <source>
        <dbReference type="ARBA" id="ARBA00022519"/>
    </source>
</evidence>
<dbReference type="GO" id="GO:0015385">
    <property type="term" value="F:sodium:proton antiporter activity"/>
    <property type="evidence" value="ECO:0007669"/>
    <property type="project" value="UniProtKB-UniRule"/>
</dbReference>
<evidence type="ECO:0000256" key="4">
    <source>
        <dbReference type="ARBA" id="ARBA00022692"/>
    </source>
</evidence>
<keyword evidence="3" id="KW-0997">Cell inner membrane</keyword>
<feature type="transmembrane region" description="Helical" evidence="7">
    <location>
        <begin position="210"/>
        <end position="236"/>
    </location>
</feature>
<dbReference type="HAMAP" id="MF_01844">
    <property type="entry name" value="NhaA"/>
    <property type="match status" value="1"/>
</dbReference>
<feature type="transmembrane region" description="Helical" evidence="7">
    <location>
        <begin position="328"/>
        <end position="350"/>
    </location>
</feature>
<comment type="similarity">
    <text evidence="7">Belongs to the NhaA Na(+)/H(+) (TC 2.A.33) antiporter family.</text>
</comment>
<keyword evidence="9" id="KW-1185">Reference proteome</keyword>
<keyword evidence="5 7" id="KW-1133">Transmembrane helix</keyword>
<dbReference type="OrthoDB" id="9808135at2"/>
<dbReference type="InterPro" id="IPR004670">
    <property type="entry name" value="NhaA"/>
</dbReference>
<keyword evidence="7" id="KW-0406">Ion transport</keyword>
<feature type="transmembrane region" description="Helical" evidence="7">
    <location>
        <begin position="362"/>
        <end position="383"/>
    </location>
</feature>
<name>C8PKP9_9BACT</name>
<keyword evidence="7" id="KW-0813">Transport</keyword>
<dbReference type="EMBL" id="ACYG01000030">
    <property type="protein sequence ID" value="EEV16658.1"/>
    <property type="molecule type" value="Genomic_DNA"/>
</dbReference>
<keyword evidence="7" id="KW-0739">Sodium transport</keyword>
<dbReference type="PANTHER" id="PTHR30341:SF0">
    <property type="entry name" value="NA(+)_H(+) ANTIPORTER NHAA"/>
    <property type="match status" value="1"/>
</dbReference>
<dbReference type="InterPro" id="IPR023171">
    <property type="entry name" value="Na/H_antiporter_dom_sf"/>
</dbReference>
<keyword evidence="2 7" id="KW-1003">Cell membrane</keyword>
<dbReference type="RefSeq" id="WP_005872933.1">
    <property type="nucleotide sequence ID" value="NZ_ACYG01000030.1"/>
</dbReference>
<dbReference type="NCBIfam" id="NF007112">
    <property type="entry name" value="PRK09561.1"/>
    <property type="match status" value="1"/>
</dbReference>
<comment type="catalytic activity">
    <reaction evidence="7">
        <text>Na(+)(in) + 2 H(+)(out) = Na(+)(out) + 2 H(+)(in)</text>
        <dbReference type="Rhea" id="RHEA:29251"/>
        <dbReference type="ChEBI" id="CHEBI:15378"/>
        <dbReference type="ChEBI" id="CHEBI:29101"/>
    </reaction>
</comment>
<dbReference type="STRING" id="824.CGRAC_2186"/>